<evidence type="ECO:0000313" key="1">
    <source>
        <dbReference type="EMBL" id="KKL70066.1"/>
    </source>
</evidence>
<protein>
    <submittedName>
        <fullName evidence="1">Uncharacterized protein</fullName>
    </submittedName>
</protein>
<gene>
    <name evidence="1" type="ORF">LCGC14_2108650</name>
</gene>
<proteinExistence type="predicted"/>
<organism evidence="1">
    <name type="scientific">marine sediment metagenome</name>
    <dbReference type="NCBI Taxonomy" id="412755"/>
    <lineage>
        <taxon>unclassified sequences</taxon>
        <taxon>metagenomes</taxon>
        <taxon>ecological metagenomes</taxon>
    </lineage>
</organism>
<dbReference type="EMBL" id="LAZR01026006">
    <property type="protein sequence ID" value="KKL70066.1"/>
    <property type="molecule type" value="Genomic_DNA"/>
</dbReference>
<name>A0A0F9EUV5_9ZZZZ</name>
<dbReference type="AlphaFoldDB" id="A0A0F9EUV5"/>
<sequence>MNKLRNLFRKREPEAPQIYERAIRVESNWDCSGGKVILIHNNTGRELNIPVTSFELVMEAGKPVTANMGILCGGLELIQELTEENPLLIEVKHIPRLCKCEEEHSNNA</sequence>
<reference evidence="1" key="1">
    <citation type="journal article" date="2015" name="Nature">
        <title>Complex archaea that bridge the gap between prokaryotes and eukaryotes.</title>
        <authorList>
            <person name="Spang A."/>
            <person name="Saw J.H."/>
            <person name="Jorgensen S.L."/>
            <person name="Zaremba-Niedzwiedzka K."/>
            <person name="Martijn J."/>
            <person name="Lind A.E."/>
            <person name="van Eijk R."/>
            <person name="Schleper C."/>
            <person name="Guy L."/>
            <person name="Ettema T.J."/>
        </authorList>
    </citation>
    <scope>NUCLEOTIDE SEQUENCE</scope>
</reference>
<accession>A0A0F9EUV5</accession>
<comment type="caution">
    <text evidence="1">The sequence shown here is derived from an EMBL/GenBank/DDBJ whole genome shotgun (WGS) entry which is preliminary data.</text>
</comment>